<protein>
    <recommendedName>
        <fullName evidence="4">tRNA pseudouridine synthase</fullName>
        <ecNumber evidence="4">5.4.99.12</ecNumber>
    </recommendedName>
</protein>
<dbReference type="RefSeq" id="XP_013236822.1">
    <property type="nucleotide sequence ID" value="XM_013381368.1"/>
</dbReference>
<keyword evidence="3 4" id="KW-0413">Isomerase</keyword>
<comment type="catalytic activity">
    <reaction evidence="4">
        <text>uridine(38/39/40) in tRNA = pseudouridine(38/39/40) in tRNA</text>
        <dbReference type="Rhea" id="RHEA:22376"/>
        <dbReference type="Rhea" id="RHEA-COMP:10085"/>
        <dbReference type="Rhea" id="RHEA-COMP:10087"/>
        <dbReference type="ChEBI" id="CHEBI:65314"/>
        <dbReference type="ChEBI" id="CHEBI:65315"/>
        <dbReference type="EC" id="5.4.99.12"/>
    </reaction>
</comment>
<comment type="caution">
    <text evidence="6">The sequence shown here is derived from an EMBL/GenBank/DDBJ whole genome shotgun (WGS) entry which is preliminary data.</text>
</comment>
<evidence type="ECO:0000256" key="1">
    <source>
        <dbReference type="ARBA" id="ARBA00009375"/>
    </source>
</evidence>
<reference evidence="6 7" key="1">
    <citation type="submission" date="2014-04" db="EMBL/GenBank/DDBJ databases">
        <title>A new species of microsporidia sheds light on the evolution of extreme parasitism.</title>
        <authorList>
            <person name="Haag K.L."/>
            <person name="James T.Y."/>
            <person name="Larsson R."/>
            <person name="Schaer T.M."/>
            <person name="Refardt D."/>
            <person name="Pombert J.-F."/>
            <person name="Ebert D."/>
        </authorList>
    </citation>
    <scope>NUCLEOTIDE SEQUENCE [LARGE SCALE GENOMIC DNA]</scope>
    <source>
        <strain evidence="6 7">UGP3</strain>
        <tissue evidence="6">Spores</tissue>
    </source>
</reference>
<keyword evidence="2 4" id="KW-0819">tRNA processing</keyword>
<proteinExistence type="inferred from homology"/>
<dbReference type="Pfam" id="PF01416">
    <property type="entry name" value="PseudoU_synth_1"/>
    <property type="match status" value="1"/>
</dbReference>
<feature type="domain" description="Pseudouridine synthase I TruA alpha/beta" evidence="5">
    <location>
        <begin position="179"/>
        <end position="285"/>
    </location>
</feature>
<dbReference type="SUPFAM" id="SSF55120">
    <property type="entry name" value="Pseudouridine synthase"/>
    <property type="match status" value="1"/>
</dbReference>
<accession>A0A098VN94</accession>
<dbReference type="GO" id="GO:1990481">
    <property type="term" value="P:mRNA pseudouridine synthesis"/>
    <property type="evidence" value="ECO:0007669"/>
    <property type="project" value="TreeGrafter"/>
</dbReference>
<dbReference type="Gene3D" id="3.30.70.580">
    <property type="entry name" value="Pseudouridine synthase I, catalytic domain, N-terminal subdomain"/>
    <property type="match status" value="1"/>
</dbReference>
<dbReference type="VEuPathDB" id="MicrosporidiaDB:DI09_72p140"/>
<dbReference type="Gene3D" id="3.30.70.660">
    <property type="entry name" value="Pseudouridine synthase I, catalytic domain, C-terminal subdomain"/>
    <property type="match status" value="1"/>
</dbReference>
<dbReference type="PANTHER" id="PTHR11142">
    <property type="entry name" value="PSEUDOURIDYLATE SYNTHASE"/>
    <property type="match status" value="1"/>
</dbReference>
<evidence type="ECO:0000256" key="2">
    <source>
        <dbReference type="ARBA" id="ARBA00022694"/>
    </source>
</evidence>
<dbReference type="EC" id="5.4.99.12" evidence="4"/>
<evidence type="ECO:0000313" key="7">
    <source>
        <dbReference type="Proteomes" id="UP000029725"/>
    </source>
</evidence>
<evidence type="ECO:0000256" key="3">
    <source>
        <dbReference type="ARBA" id="ARBA00023235"/>
    </source>
</evidence>
<dbReference type="GO" id="GO:0160147">
    <property type="term" value="F:tRNA pseudouridine(38-40) synthase activity"/>
    <property type="evidence" value="ECO:0007669"/>
    <property type="project" value="UniProtKB-EC"/>
</dbReference>
<dbReference type="InterPro" id="IPR020097">
    <property type="entry name" value="PsdUridine_synth_TruA_a/b_dom"/>
</dbReference>
<dbReference type="EMBL" id="JMKJ01000582">
    <property type="protein sequence ID" value="KGG50395.1"/>
    <property type="molecule type" value="Genomic_DNA"/>
</dbReference>
<dbReference type="GO" id="GO:0005737">
    <property type="term" value="C:cytoplasm"/>
    <property type="evidence" value="ECO:0007669"/>
    <property type="project" value="TreeGrafter"/>
</dbReference>
<dbReference type="PANTHER" id="PTHR11142:SF5">
    <property type="entry name" value="TRNA PSEUDOURIDINE(38_39) SYNTHASE"/>
    <property type="match status" value="1"/>
</dbReference>
<dbReference type="AlphaFoldDB" id="A0A098VN94"/>
<name>A0A098VN94_9MICR</name>
<dbReference type="InterPro" id="IPR020094">
    <property type="entry name" value="TruA/RsuA/RluB/E/F_N"/>
</dbReference>
<sequence length="368" mass="41673">MSNLQNLSKECLIVLIRELQAKMAKLPSKRGNGYHDKTKRSAFDFSSFKRRKVAMHLCYIGHSFQGLATQRDTNVNTIEDHLFGSLIKTKLIESVDSCNYSRCGRTDKGVSAFKQIISLNIRSVEKADSDCGSGVQFSTIERERELPYMSILNSVLPSDIRILGWKDVGADFDARCGLAAALYVGIHNFKNFCKVDKSKDNSRSSASKSKPAFDDKASSISSLKQYVFIVTGKGFLYHQVRCMMGILFLIGTGHEEPSYMFESTEKPTYHMASEDALVLWDATFDGLEFSSECYKDLKQKALRSLYQGLSGSWSRFSLSRSFYHQHLMSMLDDRNVDPEKAYDEHLAAVLHRADYTPIPSRKRKAFSR</sequence>
<dbReference type="HOGENOM" id="CLU_014673_2_1_1"/>
<evidence type="ECO:0000313" key="6">
    <source>
        <dbReference type="EMBL" id="KGG50395.1"/>
    </source>
</evidence>
<dbReference type="InterPro" id="IPR020095">
    <property type="entry name" value="PsdUridine_synth_TruA_C"/>
</dbReference>
<evidence type="ECO:0000256" key="4">
    <source>
        <dbReference type="RuleBase" id="RU003792"/>
    </source>
</evidence>
<organism evidence="6 7">
    <name type="scientific">Mitosporidium daphniae</name>
    <dbReference type="NCBI Taxonomy" id="1485682"/>
    <lineage>
        <taxon>Eukaryota</taxon>
        <taxon>Fungi</taxon>
        <taxon>Fungi incertae sedis</taxon>
        <taxon>Microsporidia</taxon>
        <taxon>Mitosporidium</taxon>
    </lineage>
</organism>
<dbReference type="GO" id="GO:0003723">
    <property type="term" value="F:RNA binding"/>
    <property type="evidence" value="ECO:0007669"/>
    <property type="project" value="InterPro"/>
</dbReference>
<gene>
    <name evidence="6" type="ORF">DI09_72p140</name>
</gene>
<dbReference type="GeneID" id="25260722"/>
<dbReference type="GO" id="GO:0031119">
    <property type="term" value="P:tRNA pseudouridine synthesis"/>
    <property type="evidence" value="ECO:0007669"/>
    <property type="project" value="TreeGrafter"/>
</dbReference>
<keyword evidence="7" id="KW-1185">Reference proteome</keyword>
<evidence type="ECO:0000259" key="5">
    <source>
        <dbReference type="Pfam" id="PF01416"/>
    </source>
</evidence>
<dbReference type="InterPro" id="IPR020103">
    <property type="entry name" value="PsdUridine_synth_cat_dom_sf"/>
</dbReference>
<comment type="similarity">
    <text evidence="1 4">Belongs to the tRNA pseudouridine synthase TruA family.</text>
</comment>
<dbReference type="OrthoDB" id="25767at2759"/>
<dbReference type="InterPro" id="IPR001406">
    <property type="entry name" value="PsdUridine_synth_TruA"/>
</dbReference>
<dbReference type="Proteomes" id="UP000029725">
    <property type="component" value="Unassembled WGS sequence"/>
</dbReference>
<dbReference type="GO" id="GO:0005634">
    <property type="term" value="C:nucleus"/>
    <property type="evidence" value="ECO:0007669"/>
    <property type="project" value="TreeGrafter"/>
</dbReference>